<dbReference type="AlphaFoldDB" id="A0A3Q9HQQ0"/>
<sequence length="292" mass="33867">MVNEEILKKVRKIQIKTNRLADNLLAGMYASAFKGVGIEFSEVRQYLPGDEIRSIDWNVTARMGQPYVKEFEEEREQTILLLVDASSSFRFGTVNQLKNELTAEICALLAFSAIENNDKVGLVIFTDQIEKHIPPRKGRRHVLRVIRELLYFKPTHYRTDISGVLEYINKVTHRSTICFLISDFIDSGYEKAFQIASKRHDLIPVTITDPKEEELPSVGLINLKDAETGEEILIDSSNQKVREEYKRRFFEMVEFRKKVFASAGVSSIDLRTDRDYVDVLMKFFKARKNWMQ</sequence>
<accession>A0A3Q9HQQ0</accession>
<feature type="domain" description="DUF58" evidence="1">
    <location>
        <begin position="42"/>
        <end position="248"/>
    </location>
</feature>
<evidence type="ECO:0000313" key="2">
    <source>
        <dbReference type="EMBL" id="AZR73246.1"/>
    </source>
</evidence>
<proteinExistence type="predicted"/>
<evidence type="ECO:0000313" key="3">
    <source>
        <dbReference type="Proteomes" id="UP000267250"/>
    </source>
</evidence>
<dbReference type="OrthoDB" id="9776116at2"/>
<dbReference type="InterPro" id="IPR002881">
    <property type="entry name" value="DUF58"/>
</dbReference>
<dbReference type="Proteomes" id="UP000267250">
    <property type="component" value="Chromosome"/>
</dbReference>
<evidence type="ECO:0000259" key="1">
    <source>
        <dbReference type="Pfam" id="PF01882"/>
    </source>
</evidence>
<dbReference type="InterPro" id="IPR036465">
    <property type="entry name" value="vWFA_dom_sf"/>
</dbReference>
<reference evidence="2 3" key="1">
    <citation type="submission" date="2016-07" db="EMBL/GenBank/DDBJ databases">
        <title>Genome and transcriptome analysis of iron-reducing fermentative bacteria Anoxybacter fermentans.</title>
        <authorList>
            <person name="Zeng X."/>
            <person name="Shao Z."/>
        </authorList>
    </citation>
    <scope>NUCLEOTIDE SEQUENCE [LARGE SCALE GENOMIC DNA]</scope>
    <source>
        <strain evidence="2 3">DY22613</strain>
    </source>
</reference>
<name>A0A3Q9HQQ0_9FIRM</name>
<dbReference type="KEGG" id="aft:BBF96_07515"/>
<keyword evidence="3" id="KW-1185">Reference proteome</keyword>
<dbReference type="SUPFAM" id="SSF53300">
    <property type="entry name" value="vWA-like"/>
    <property type="match status" value="1"/>
</dbReference>
<dbReference type="PANTHER" id="PTHR33608">
    <property type="entry name" value="BLL2464 PROTEIN"/>
    <property type="match status" value="1"/>
</dbReference>
<dbReference type="EMBL" id="CP016379">
    <property type="protein sequence ID" value="AZR73246.1"/>
    <property type="molecule type" value="Genomic_DNA"/>
</dbReference>
<dbReference type="PANTHER" id="PTHR33608:SF6">
    <property type="entry name" value="BLL2464 PROTEIN"/>
    <property type="match status" value="1"/>
</dbReference>
<dbReference type="Gene3D" id="3.40.50.410">
    <property type="entry name" value="von Willebrand factor, type A domain"/>
    <property type="match status" value="1"/>
</dbReference>
<protein>
    <recommendedName>
        <fullName evidence="1">DUF58 domain-containing protein</fullName>
    </recommendedName>
</protein>
<gene>
    <name evidence="2" type="ORF">BBF96_07515</name>
</gene>
<organism evidence="2 3">
    <name type="scientific">Anoxybacter fermentans</name>
    <dbReference type="NCBI Taxonomy" id="1323375"/>
    <lineage>
        <taxon>Bacteria</taxon>
        <taxon>Bacillati</taxon>
        <taxon>Bacillota</taxon>
        <taxon>Clostridia</taxon>
        <taxon>Halanaerobiales</taxon>
        <taxon>Anoxybacter</taxon>
    </lineage>
</organism>
<dbReference type="Pfam" id="PF01882">
    <property type="entry name" value="DUF58"/>
    <property type="match status" value="1"/>
</dbReference>